<dbReference type="AlphaFoldDB" id="A0AAN6M7G7"/>
<gene>
    <name evidence="7" type="ORF">C8A05DRAFT_20609</name>
</gene>
<keyword evidence="2" id="KW-0238">DNA-binding</keyword>
<evidence type="ECO:0000256" key="3">
    <source>
        <dbReference type="ARBA" id="ARBA00023163"/>
    </source>
</evidence>
<evidence type="ECO:0000256" key="5">
    <source>
        <dbReference type="SAM" id="MobiDB-lite"/>
    </source>
</evidence>
<feature type="domain" description="Xylanolytic transcriptional activator regulatory" evidence="6">
    <location>
        <begin position="105"/>
        <end position="217"/>
    </location>
</feature>
<name>A0AAN6M7G7_9PEZI</name>
<dbReference type="Pfam" id="PF04082">
    <property type="entry name" value="Fungal_trans"/>
    <property type="match status" value="1"/>
</dbReference>
<accession>A0AAN6M7G7</accession>
<evidence type="ECO:0000313" key="7">
    <source>
        <dbReference type="EMBL" id="KAK3896407.1"/>
    </source>
</evidence>
<keyword evidence="8" id="KW-1185">Reference proteome</keyword>
<keyword evidence="3" id="KW-0804">Transcription</keyword>
<sequence>MPWTQPSPPEWEPQLTEHLGPSSNVALLRTIVRAVGQPVNNPSDNGRAASSLPSMDVQAAAPARESNSAFLRRPAITEPIRGRQQRRPVEPFALPPQDEADDLLRQYFATVNLMVPCIHEDSFRAMYRRARSVGFRAVRRSWLGVLNMVFAIATNVQTPISPSLERATRSDMYFERAVELARPEILGRLSLELVQLFLLVEIYLQGTTYSSLAWTFH</sequence>
<comment type="caution">
    <text evidence="7">The sequence shown here is derived from an EMBL/GenBank/DDBJ whole genome shotgun (WGS) entry which is preliminary data.</text>
</comment>
<dbReference type="Proteomes" id="UP001303889">
    <property type="component" value="Unassembled WGS sequence"/>
</dbReference>
<reference evidence="7" key="1">
    <citation type="journal article" date="2023" name="Mol. Phylogenet. Evol.">
        <title>Genome-scale phylogeny and comparative genomics of the fungal order Sordariales.</title>
        <authorList>
            <person name="Hensen N."/>
            <person name="Bonometti L."/>
            <person name="Westerberg I."/>
            <person name="Brannstrom I.O."/>
            <person name="Guillou S."/>
            <person name="Cros-Aarteil S."/>
            <person name="Calhoun S."/>
            <person name="Haridas S."/>
            <person name="Kuo A."/>
            <person name="Mondo S."/>
            <person name="Pangilinan J."/>
            <person name="Riley R."/>
            <person name="LaButti K."/>
            <person name="Andreopoulos B."/>
            <person name="Lipzen A."/>
            <person name="Chen C."/>
            <person name="Yan M."/>
            <person name="Daum C."/>
            <person name="Ng V."/>
            <person name="Clum A."/>
            <person name="Steindorff A."/>
            <person name="Ohm R.A."/>
            <person name="Martin F."/>
            <person name="Silar P."/>
            <person name="Natvig D.O."/>
            <person name="Lalanne C."/>
            <person name="Gautier V."/>
            <person name="Ament-Velasquez S.L."/>
            <person name="Kruys A."/>
            <person name="Hutchinson M.I."/>
            <person name="Powell A.J."/>
            <person name="Barry K."/>
            <person name="Miller A.N."/>
            <person name="Grigoriev I.V."/>
            <person name="Debuchy R."/>
            <person name="Gladieux P."/>
            <person name="Hiltunen Thoren M."/>
            <person name="Johannesson H."/>
        </authorList>
    </citation>
    <scope>NUCLEOTIDE SEQUENCE</scope>
    <source>
        <strain evidence="7">CBS 103.79</strain>
    </source>
</reference>
<evidence type="ECO:0000256" key="4">
    <source>
        <dbReference type="ARBA" id="ARBA00023242"/>
    </source>
</evidence>
<dbReference type="GO" id="GO:0000435">
    <property type="term" value="P:positive regulation of transcription from RNA polymerase II promoter by galactose"/>
    <property type="evidence" value="ECO:0007669"/>
    <property type="project" value="TreeGrafter"/>
</dbReference>
<dbReference type="EMBL" id="MU856690">
    <property type="protein sequence ID" value="KAK3896407.1"/>
    <property type="molecule type" value="Genomic_DNA"/>
</dbReference>
<evidence type="ECO:0000256" key="1">
    <source>
        <dbReference type="ARBA" id="ARBA00023015"/>
    </source>
</evidence>
<dbReference type="InterPro" id="IPR051127">
    <property type="entry name" value="Fungal_SecMet_Regulators"/>
</dbReference>
<dbReference type="GO" id="GO:0008270">
    <property type="term" value="F:zinc ion binding"/>
    <property type="evidence" value="ECO:0007669"/>
    <property type="project" value="InterPro"/>
</dbReference>
<dbReference type="CDD" id="cd12148">
    <property type="entry name" value="fungal_TF_MHR"/>
    <property type="match status" value="1"/>
</dbReference>
<evidence type="ECO:0000313" key="8">
    <source>
        <dbReference type="Proteomes" id="UP001303889"/>
    </source>
</evidence>
<reference evidence="7" key="2">
    <citation type="submission" date="2023-05" db="EMBL/GenBank/DDBJ databases">
        <authorList>
            <consortium name="Lawrence Berkeley National Laboratory"/>
            <person name="Steindorff A."/>
            <person name="Hensen N."/>
            <person name="Bonometti L."/>
            <person name="Westerberg I."/>
            <person name="Brannstrom I.O."/>
            <person name="Guillou S."/>
            <person name="Cros-Aarteil S."/>
            <person name="Calhoun S."/>
            <person name="Haridas S."/>
            <person name="Kuo A."/>
            <person name="Mondo S."/>
            <person name="Pangilinan J."/>
            <person name="Riley R."/>
            <person name="Labutti K."/>
            <person name="Andreopoulos B."/>
            <person name="Lipzen A."/>
            <person name="Chen C."/>
            <person name="Yanf M."/>
            <person name="Daum C."/>
            <person name="Ng V."/>
            <person name="Clum A."/>
            <person name="Ohm R."/>
            <person name="Martin F."/>
            <person name="Silar P."/>
            <person name="Natvig D."/>
            <person name="Lalanne C."/>
            <person name="Gautier V."/>
            <person name="Ament-Velasquez S.L."/>
            <person name="Kruys A."/>
            <person name="Hutchinson M.I."/>
            <person name="Powell A.J."/>
            <person name="Barry K."/>
            <person name="Miller A.N."/>
            <person name="Grigoriev I.V."/>
            <person name="Debuchy R."/>
            <person name="Gladieux P."/>
            <person name="Thoren M.H."/>
            <person name="Johannesson H."/>
        </authorList>
    </citation>
    <scope>NUCLEOTIDE SEQUENCE</scope>
    <source>
        <strain evidence="7">CBS 103.79</strain>
    </source>
</reference>
<keyword evidence="1" id="KW-0805">Transcription regulation</keyword>
<dbReference type="GO" id="GO:0000978">
    <property type="term" value="F:RNA polymerase II cis-regulatory region sequence-specific DNA binding"/>
    <property type="evidence" value="ECO:0007669"/>
    <property type="project" value="TreeGrafter"/>
</dbReference>
<proteinExistence type="predicted"/>
<protein>
    <recommendedName>
        <fullName evidence="6">Xylanolytic transcriptional activator regulatory domain-containing protein</fullName>
    </recommendedName>
</protein>
<dbReference type="GO" id="GO:0005634">
    <property type="term" value="C:nucleus"/>
    <property type="evidence" value="ECO:0007669"/>
    <property type="project" value="TreeGrafter"/>
</dbReference>
<dbReference type="GO" id="GO:0006351">
    <property type="term" value="P:DNA-templated transcription"/>
    <property type="evidence" value="ECO:0007669"/>
    <property type="project" value="InterPro"/>
</dbReference>
<evidence type="ECO:0000259" key="6">
    <source>
        <dbReference type="Pfam" id="PF04082"/>
    </source>
</evidence>
<dbReference type="PANTHER" id="PTHR47424">
    <property type="entry name" value="REGULATORY PROTEIN GAL4"/>
    <property type="match status" value="1"/>
</dbReference>
<feature type="region of interest" description="Disordered" evidence="5">
    <location>
        <begin position="37"/>
        <end position="86"/>
    </location>
</feature>
<dbReference type="GO" id="GO:0000981">
    <property type="term" value="F:DNA-binding transcription factor activity, RNA polymerase II-specific"/>
    <property type="evidence" value="ECO:0007669"/>
    <property type="project" value="TreeGrafter"/>
</dbReference>
<keyword evidence="4" id="KW-0539">Nucleus</keyword>
<evidence type="ECO:0000256" key="2">
    <source>
        <dbReference type="ARBA" id="ARBA00023125"/>
    </source>
</evidence>
<feature type="non-terminal residue" evidence="7">
    <location>
        <position position="217"/>
    </location>
</feature>
<dbReference type="PANTHER" id="PTHR47424:SF3">
    <property type="entry name" value="REGULATORY PROTEIN GAL4"/>
    <property type="match status" value="1"/>
</dbReference>
<organism evidence="7 8">
    <name type="scientific">Staphylotrichum tortipilum</name>
    <dbReference type="NCBI Taxonomy" id="2831512"/>
    <lineage>
        <taxon>Eukaryota</taxon>
        <taxon>Fungi</taxon>
        <taxon>Dikarya</taxon>
        <taxon>Ascomycota</taxon>
        <taxon>Pezizomycotina</taxon>
        <taxon>Sordariomycetes</taxon>
        <taxon>Sordariomycetidae</taxon>
        <taxon>Sordariales</taxon>
        <taxon>Chaetomiaceae</taxon>
        <taxon>Staphylotrichum</taxon>
    </lineage>
</organism>
<dbReference type="InterPro" id="IPR007219">
    <property type="entry name" value="XnlR_reg_dom"/>
</dbReference>